<feature type="transmembrane region" description="Helical" evidence="1">
    <location>
        <begin position="145"/>
        <end position="169"/>
    </location>
</feature>
<organism evidence="2 3">
    <name type="scientific">Mesobacillus foraminis</name>
    <dbReference type="NCBI Taxonomy" id="279826"/>
    <lineage>
        <taxon>Bacteria</taxon>
        <taxon>Bacillati</taxon>
        <taxon>Bacillota</taxon>
        <taxon>Bacilli</taxon>
        <taxon>Bacillales</taxon>
        <taxon>Bacillaceae</taxon>
        <taxon>Mesobacillus</taxon>
    </lineage>
</organism>
<protein>
    <submittedName>
        <fullName evidence="2">Putative membrane protein YesL</fullName>
    </submittedName>
</protein>
<name>A0A4R2BMW3_9BACI</name>
<comment type="caution">
    <text evidence="2">The sequence shown here is derived from an EMBL/GenBank/DDBJ whole genome shotgun (WGS) entry which is preliminary data.</text>
</comment>
<sequence>MKKVPWMIVVCEWIWRGILANWCWFVFTVLGMGVLGFFPASVALFAIVRKWMRKDRDVPVLKTFKEIYFKEWKRSNGIGLVFYGIGLFLFIDIRIVDQAMTGFLANILSFFLYFLVLVLLLAVGYFFAIYVHYELSIKGYIKQSFLFALTSLPSTILIVIGLTLIGYLINQYPGLIAFISAVAPAFWMMRVCLTRFKALERRVLQHN</sequence>
<feature type="transmembrane region" description="Helical" evidence="1">
    <location>
        <begin position="107"/>
        <end position="133"/>
    </location>
</feature>
<feature type="transmembrane region" description="Helical" evidence="1">
    <location>
        <begin position="77"/>
        <end position="95"/>
    </location>
</feature>
<accession>A0A4R2BMW3</accession>
<evidence type="ECO:0000313" key="2">
    <source>
        <dbReference type="EMBL" id="TCN27519.1"/>
    </source>
</evidence>
<reference evidence="2 3" key="1">
    <citation type="journal article" date="2015" name="Stand. Genomic Sci.">
        <title>Genomic Encyclopedia of Bacterial and Archaeal Type Strains, Phase III: the genomes of soil and plant-associated and newly described type strains.</title>
        <authorList>
            <person name="Whitman W.B."/>
            <person name="Woyke T."/>
            <person name="Klenk H.P."/>
            <person name="Zhou Y."/>
            <person name="Lilburn T.G."/>
            <person name="Beck B.J."/>
            <person name="De Vos P."/>
            <person name="Vandamme P."/>
            <person name="Eisen J.A."/>
            <person name="Garrity G."/>
            <person name="Hugenholtz P."/>
            <person name="Kyrpides N.C."/>
        </authorList>
    </citation>
    <scope>NUCLEOTIDE SEQUENCE [LARGE SCALE GENOMIC DNA]</scope>
    <source>
        <strain evidence="2 3">CV53</strain>
    </source>
</reference>
<keyword evidence="3" id="KW-1185">Reference proteome</keyword>
<proteinExistence type="predicted"/>
<keyword evidence="1" id="KW-0812">Transmembrane</keyword>
<dbReference type="AlphaFoldDB" id="A0A4R2BMW3"/>
<dbReference type="EMBL" id="SLVV01000002">
    <property type="protein sequence ID" value="TCN27519.1"/>
    <property type="molecule type" value="Genomic_DNA"/>
</dbReference>
<dbReference type="InterPro" id="IPR006938">
    <property type="entry name" value="DUF624"/>
</dbReference>
<evidence type="ECO:0000256" key="1">
    <source>
        <dbReference type="SAM" id="Phobius"/>
    </source>
</evidence>
<feature type="transmembrane region" description="Helical" evidence="1">
    <location>
        <begin position="175"/>
        <end position="193"/>
    </location>
</feature>
<evidence type="ECO:0000313" key="3">
    <source>
        <dbReference type="Proteomes" id="UP000295689"/>
    </source>
</evidence>
<keyword evidence="1" id="KW-1133">Transmembrane helix</keyword>
<dbReference type="RefSeq" id="WP_132002524.1">
    <property type="nucleotide sequence ID" value="NZ_JABUHM010000001.1"/>
</dbReference>
<feature type="transmembrane region" description="Helical" evidence="1">
    <location>
        <begin position="24"/>
        <end position="48"/>
    </location>
</feature>
<gene>
    <name evidence="2" type="ORF">EV146_102473</name>
</gene>
<keyword evidence="1" id="KW-0472">Membrane</keyword>
<dbReference type="Proteomes" id="UP000295689">
    <property type="component" value="Unassembled WGS sequence"/>
</dbReference>
<dbReference type="Pfam" id="PF04854">
    <property type="entry name" value="DUF624"/>
    <property type="match status" value="1"/>
</dbReference>